<comment type="similarity">
    <text evidence="1">Belongs to the ribosome association toxin RatA family.</text>
</comment>
<keyword evidence="4" id="KW-1185">Reference proteome</keyword>
<dbReference type="InterPro" id="IPR044996">
    <property type="entry name" value="COQ10-like"/>
</dbReference>
<accession>A0ABY4VY58</accession>
<dbReference type="Gene3D" id="3.30.530.20">
    <property type="match status" value="1"/>
</dbReference>
<dbReference type="InterPro" id="IPR023393">
    <property type="entry name" value="START-like_dom_sf"/>
</dbReference>
<dbReference type="PANTHER" id="PTHR12901:SF10">
    <property type="entry name" value="COENZYME Q-BINDING PROTEIN COQ10, MITOCHONDRIAL"/>
    <property type="match status" value="1"/>
</dbReference>
<dbReference type="CDD" id="cd07813">
    <property type="entry name" value="COQ10p_like"/>
    <property type="match status" value="1"/>
</dbReference>
<dbReference type="SUPFAM" id="SSF55961">
    <property type="entry name" value="Bet v1-like"/>
    <property type="match status" value="1"/>
</dbReference>
<evidence type="ECO:0000313" key="4">
    <source>
        <dbReference type="Proteomes" id="UP001056291"/>
    </source>
</evidence>
<dbReference type="PANTHER" id="PTHR12901">
    <property type="entry name" value="SPERM PROTEIN HOMOLOG"/>
    <property type="match status" value="1"/>
</dbReference>
<dbReference type="InterPro" id="IPR005031">
    <property type="entry name" value="COQ10_START"/>
</dbReference>
<protein>
    <submittedName>
        <fullName evidence="3">Type II toxin-antitoxin system RatA family toxin</fullName>
    </submittedName>
</protein>
<sequence length="155" mass="18148">MPTHSDERVLPYTPKQLFDLVAAIDLYPEFLPWCVGARINERKENVVYADLVIGFKLFREKFTSKVTLDEGNHVIDVEYLDGPFRYLNNHWGFHDHPDGCRITFFVDFEFRSMLLQKTIGMLFNEAVTRMISAFEKRAQDLYDMPESSENQSVTN</sequence>
<evidence type="ECO:0000256" key="1">
    <source>
        <dbReference type="ARBA" id="ARBA00008918"/>
    </source>
</evidence>
<evidence type="ECO:0000259" key="2">
    <source>
        <dbReference type="Pfam" id="PF03364"/>
    </source>
</evidence>
<dbReference type="Pfam" id="PF03364">
    <property type="entry name" value="Polyketide_cyc"/>
    <property type="match status" value="1"/>
</dbReference>
<dbReference type="RefSeq" id="WP_251932320.1">
    <property type="nucleotide sequence ID" value="NZ_CP098747.1"/>
</dbReference>
<feature type="domain" description="Coenzyme Q-binding protein COQ10 START" evidence="2">
    <location>
        <begin position="10"/>
        <end position="135"/>
    </location>
</feature>
<proteinExistence type="inferred from homology"/>
<reference evidence="3" key="1">
    <citation type="submission" date="2022-06" db="EMBL/GenBank/DDBJ databases">
        <title>Sneathiella actinostolidae sp. nov., isolated from a sea anemonein the Western Pacific Ocean.</title>
        <authorList>
            <person name="Wei M.J."/>
        </authorList>
    </citation>
    <scope>NUCLEOTIDE SEQUENCE</scope>
    <source>
        <strain evidence="3">PHK-P5</strain>
    </source>
</reference>
<name>A0ABY4VY58_9PROT</name>
<organism evidence="3 4">
    <name type="scientific">Sneathiella marina</name>
    <dbReference type="NCBI Taxonomy" id="2950108"/>
    <lineage>
        <taxon>Bacteria</taxon>
        <taxon>Pseudomonadati</taxon>
        <taxon>Pseudomonadota</taxon>
        <taxon>Alphaproteobacteria</taxon>
        <taxon>Sneathiellales</taxon>
        <taxon>Sneathiellaceae</taxon>
        <taxon>Sneathiella</taxon>
    </lineage>
</organism>
<dbReference type="EMBL" id="CP098747">
    <property type="protein sequence ID" value="USG59581.1"/>
    <property type="molecule type" value="Genomic_DNA"/>
</dbReference>
<dbReference type="Proteomes" id="UP001056291">
    <property type="component" value="Chromosome"/>
</dbReference>
<evidence type="ECO:0000313" key="3">
    <source>
        <dbReference type="EMBL" id="USG59581.1"/>
    </source>
</evidence>
<gene>
    <name evidence="3" type="ORF">NBZ79_10320</name>
</gene>